<dbReference type="Pfam" id="PF01339">
    <property type="entry name" value="CheB_methylest"/>
    <property type="match status" value="1"/>
</dbReference>
<dbReference type="AlphaFoldDB" id="A0A7S9Q0W3"/>
<dbReference type="InterPro" id="IPR000673">
    <property type="entry name" value="Sig_transdc_resp-reg_Me-estase"/>
</dbReference>
<proteinExistence type="predicted"/>
<keyword evidence="7" id="KW-1185">Reference proteome</keyword>
<keyword evidence="1" id="KW-0378">Hydrolase</keyword>
<dbReference type="EMBL" id="CP064939">
    <property type="protein sequence ID" value="QPH41783.1"/>
    <property type="molecule type" value="Genomic_DNA"/>
</dbReference>
<evidence type="ECO:0000256" key="4">
    <source>
        <dbReference type="PROSITE-ProRule" id="PRU00050"/>
    </source>
</evidence>
<sequence>MVVCEVEDAIQIQANTVYVMPENKVMTIDNGKLILTPRNLSIKVNMAIDIFFRSLAKDALFNKIAIIFSGMGHDGSEGIKMISESGGYIIAQDPNSADQSSMPLSVIAGGYTDEILQPKQMPKYIREYLARQLAIKIASEQPVD</sequence>
<evidence type="ECO:0000256" key="3">
    <source>
        <dbReference type="ARBA" id="ARBA00048267"/>
    </source>
</evidence>
<accession>A0A7S9Q0W3</accession>
<dbReference type="PANTHER" id="PTHR42872">
    <property type="entry name" value="PROTEIN-GLUTAMATE METHYLESTERASE/PROTEIN-GLUTAMINE GLUTAMINASE"/>
    <property type="match status" value="1"/>
</dbReference>
<dbReference type="GO" id="GO:0000156">
    <property type="term" value="F:phosphorelay response regulator activity"/>
    <property type="evidence" value="ECO:0007669"/>
    <property type="project" value="InterPro"/>
</dbReference>
<protein>
    <recommendedName>
        <fullName evidence="2">protein-glutamate methylesterase</fullName>
        <ecNumber evidence="2">3.1.1.61</ecNumber>
    </recommendedName>
</protein>
<dbReference type="Proteomes" id="UP000594759">
    <property type="component" value="Chromosome"/>
</dbReference>
<organism evidence="6 7">
    <name type="scientific">Pedobacter endophyticus</name>
    <dbReference type="NCBI Taxonomy" id="2789740"/>
    <lineage>
        <taxon>Bacteria</taxon>
        <taxon>Pseudomonadati</taxon>
        <taxon>Bacteroidota</taxon>
        <taxon>Sphingobacteriia</taxon>
        <taxon>Sphingobacteriales</taxon>
        <taxon>Sphingobacteriaceae</taxon>
        <taxon>Pedobacter</taxon>
    </lineage>
</organism>
<dbReference type="KEGG" id="pex:IZT61_04830"/>
<reference evidence="6 7" key="1">
    <citation type="submission" date="2020-11" db="EMBL/GenBank/DDBJ databases">
        <title>Pedobacter endophytica, an endophytic bacteria isolated form Carex pumila.</title>
        <authorList>
            <person name="Peng Y."/>
            <person name="Jiang L."/>
            <person name="Lee J."/>
        </authorList>
    </citation>
    <scope>NUCLEOTIDE SEQUENCE [LARGE SCALE GENOMIC DNA]</scope>
    <source>
        <strain evidence="6 7">JBR3-12</strain>
    </source>
</reference>
<comment type="caution">
    <text evidence="4">Lacks conserved residue(s) required for the propagation of feature annotation.</text>
</comment>
<dbReference type="GO" id="GO:0006935">
    <property type="term" value="P:chemotaxis"/>
    <property type="evidence" value="ECO:0007669"/>
    <property type="project" value="InterPro"/>
</dbReference>
<evidence type="ECO:0000256" key="1">
    <source>
        <dbReference type="ARBA" id="ARBA00022801"/>
    </source>
</evidence>
<dbReference type="PANTHER" id="PTHR42872:SF6">
    <property type="entry name" value="PROTEIN-GLUTAMATE METHYLESTERASE_PROTEIN-GLUTAMINE GLUTAMINASE"/>
    <property type="match status" value="1"/>
</dbReference>
<dbReference type="GO" id="GO:0005737">
    <property type="term" value="C:cytoplasm"/>
    <property type="evidence" value="ECO:0007669"/>
    <property type="project" value="InterPro"/>
</dbReference>
<name>A0A7S9Q0W3_9SPHI</name>
<dbReference type="Gene3D" id="3.40.50.180">
    <property type="entry name" value="Methylesterase CheB, C-terminal domain"/>
    <property type="match status" value="1"/>
</dbReference>
<feature type="domain" description="CheB-type methylesterase" evidence="5">
    <location>
        <begin position="1"/>
        <end position="132"/>
    </location>
</feature>
<comment type="catalytic activity">
    <reaction evidence="3">
        <text>[protein]-L-glutamate 5-O-methyl ester + H2O = L-glutamyl-[protein] + methanol + H(+)</text>
        <dbReference type="Rhea" id="RHEA:23236"/>
        <dbReference type="Rhea" id="RHEA-COMP:10208"/>
        <dbReference type="Rhea" id="RHEA-COMP:10311"/>
        <dbReference type="ChEBI" id="CHEBI:15377"/>
        <dbReference type="ChEBI" id="CHEBI:15378"/>
        <dbReference type="ChEBI" id="CHEBI:17790"/>
        <dbReference type="ChEBI" id="CHEBI:29973"/>
        <dbReference type="ChEBI" id="CHEBI:82795"/>
        <dbReference type="EC" id="3.1.1.61"/>
    </reaction>
</comment>
<dbReference type="InterPro" id="IPR035909">
    <property type="entry name" value="CheB_C"/>
</dbReference>
<evidence type="ECO:0000259" key="5">
    <source>
        <dbReference type="PROSITE" id="PS50122"/>
    </source>
</evidence>
<dbReference type="EC" id="3.1.1.61" evidence="2"/>
<evidence type="ECO:0000313" key="7">
    <source>
        <dbReference type="Proteomes" id="UP000594759"/>
    </source>
</evidence>
<dbReference type="GO" id="GO:0008984">
    <property type="term" value="F:protein-glutamate methylesterase activity"/>
    <property type="evidence" value="ECO:0007669"/>
    <property type="project" value="UniProtKB-EC"/>
</dbReference>
<evidence type="ECO:0000256" key="2">
    <source>
        <dbReference type="ARBA" id="ARBA00039140"/>
    </source>
</evidence>
<dbReference type="PROSITE" id="PS50122">
    <property type="entry name" value="CHEB"/>
    <property type="match status" value="1"/>
</dbReference>
<evidence type="ECO:0000313" key="6">
    <source>
        <dbReference type="EMBL" id="QPH41783.1"/>
    </source>
</evidence>
<gene>
    <name evidence="6" type="ORF">IZT61_04830</name>
</gene>
<dbReference type="SUPFAM" id="SSF52738">
    <property type="entry name" value="Methylesterase CheB, C-terminal domain"/>
    <property type="match status" value="1"/>
</dbReference>